<comment type="caution">
    <text evidence="2">The sequence shown here is derived from an EMBL/GenBank/DDBJ whole genome shotgun (WGS) entry which is preliminary data.</text>
</comment>
<name>A0ABV8KHW8_9ACTN</name>
<gene>
    <name evidence="2" type="ORF">ACFOX0_06740</name>
</gene>
<evidence type="ECO:0000259" key="1">
    <source>
        <dbReference type="PROSITE" id="PS50943"/>
    </source>
</evidence>
<evidence type="ECO:0000313" key="2">
    <source>
        <dbReference type="EMBL" id="MFC4105633.1"/>
    </source>
</evidence>
<dbReference type="Proteomes" id="UP001595868">
    <property type="component" value="Unassembled WGS sequence"/>
</dbReference>
<feature type="domain" description="HTH cro/C1-type" evidence="1">
    <location>
        <begin position="12"/>
        <end position="68"/>
    </location>
</feature>
<dbReference type="SMART" id="SM00530">
    <property type="entry name" value="HTH_XRE"/>
    <property type="match status" value="1"/>
</dbReference>
<evidence type="ECO:0000313" key="3">
    <source>
        <dbReference type="Proteomes" id="UP001595868"/>
    </source>
</evidence>
<dbReference type="Pfam" id="PF13560">
    <property type="entry name" value="HTH_31"/>
    <property type="match status" value="1"/>
</dbReference>
<keyword evidence="3" id="KW-1185">Reference proteome</keyword>
<organism evidence="2 3">
    <name type="scientific">Micromonospora zhanjiangensis</name>
    <dbReference type="NCBI Taxonomy" id="1522057"/>
    <lineage>
        <taxon>Bacteria</taxon>
        <taxon>Bacillati</taxon>
        <taxon>Actinomycetota</taxon>
        <taxon>Actinomycetes</taxon>
        <taxon>Micromonosporales</taxon>
        <taxon>Micromonosporaceae</taxon>
        <taxon>Micromonospora</taxon>
    </lineage>
</organism>
<dbReference type="EMBL" id="JBHSBN010000003">
    <property type="protein sequence ID" value="MFC4105633.1"/>
    <property type="molecule type" value="Genomic_DNA"/>
</dbReference>
<dbReference type="InterPro" id="IPR043917">
    <property type="entry name" value="DUF5753"/>
</dbReference>
<proteinExistence type="predicted"/>
<dbReference type="SUPFAM" id="SSF47413">
    <property type="entry name" value="lambda repressor-like DNA-binding domains"/>
    <property type="match status" value="1"/>
</dbReference>
<sequence>MSVFLELFGEEMRRARQAAGLSQEDLAAKISYSAAQVSAVERAARRPSGDLADRVDTVLGLDGRMSRLLGAIRHEGARPELRPWLIIEAEATAIRSFQLSVIPGLLQTEAYARVALTAGGVLPPAQVEEQATLRIERQAVLFRDEPPQAVFVIDEQVLRRPVGGPEVMREQLLHLARLSDGYPHIHIHVVPLSAGAYVGMDGPLAVATSPQGEVTCYLDGQLAGTLVESPTDVGAVLRRWEAVRGQALPIGQSRQLIGDVAEQWT</sequence>
<dbReference type="Pfam" id="PF19054">
    <property type="entry name" value="DUF5753"/>
    <property type="match status" value="1"/>
</dbReference>
<dbReference type="PROSITE" id="PS50943">
    <property type="entry name" value="HTH_CROC1"/>
    <property type="match status" value="1"/>
</dbReference>
<dbReference type="InterPro" id="IPR001387">
    <property type="entry name" value="Cro/C1-type_HTH"/>
</dbReference>
<reference evidence="3" key="1">
    <citation type="journal article" date="2019" name="Int. J. Syst. Evol. Microbiol.">
        <title>The Global Catalogue of Microorganisms (GCM) 10K type strain sequencing project: providing services to taxonomists for standard genome sequencing and annotation.</title>
        <authorList>
            <consortium name="The Broad Institute Genomics Platform"/>
            <consortium name="The Broad Institute Genome Sequencing Center for Infectious Disease"/>
            <person name="Wu L."/>
            <person name="Ma J."/>
        </authorList>
    </citation>
    <scope>NUCLEOTIDE SEQUENCE [LARGE SCALE GENOMIC DNA]</scope>
    <source>
        <strain evidence="3">2902at01</strain>
    </source>
</reference>
<dbReference type="CDD" id="cd00093">
    <property type="entry name" value="HTH_XRE"/>
    <property type="match status" value="1"/>
</dbReference>
<protein>
    <submittedName>
        <fullName evidence="2">Scr1 family TA system antitoxin-like transcriptional regulator</fullName>
    </submittedName>
</protein>
<dbReference type="InterPro" id="IPR010982">
    <property type="entry name" value="Lambda_DNA-bd_dom_sf"/>
</dbReference>
<dbReference type="Gene3D" id="1.10.260.40">
    <property type="entry name" value="lambda repressor-like DNA-binding domains"/>
    <property type="match status" value="1"/>
</dbReference>
<accession>A0ABV8KHW8</accession>